<dbReference type="EMBL" id="JAJEQO010000004">
    <property type="protein sequence ID" value="MCC2212638.1"/>
    <property type="molecule type" value="Genomic_DNA"/>
</dbReference>
<reference evidence="1 2" key="1">
    <citation type="submission" date="2021-10" db="EMBL/GenBank/DDBJ databases">
        <title>Anaerobic single-cell dispensing facilitates the cultivation of human gut bacteria.</title>
        <authorList>
            <person name="Afrizal A."/>
        </authorList>
    </citation>
    <scope>NUCLEOTIDE SEQUENCE [LARGE SCALE GENOMIC DNA]</scope>
    <source>
        <strain evidence="1 2">CLA-AA-H223</strain>
    </source>
</reference>
<evidence type="ECO:0000313" key="1">
    <source>
        <dbReference type="EMBL" id="MCC2212638.1"/>
    </source>
</evidence>
<sequence length="279" mass="30706">MLPFFARTLTRREMALGCAVLSLALLLSTLPAALRWGQAQLDTGALLCADTLRFHIRADSDSPADQTVKLAVRDAVLAYADVHCTAQDKPAALRWAAENLPALELTARAVLARRGIFSTVTVQLVEMYFETTRYSTGILPAGRYLALRIDLGGNARHGKNWWCVLYPGLCRSACGTYALPEENDLVCGSYVVRFKCVEWWQRVTASREDKVLVETASPSQARSKDGEGKNAMAHLPTALHTLSWKECDHNGDPRLLFVDPKGLLRPGRSPGADLAERRA</sequence>
<gene>
    <name evidence="1" type="ORF">LKD34_03860</name>
</gene>
<protein>
    <submittedName>
        <fullName evidence="1">Stage II sporulation protein R</fullName>
    </submittedName>
</protein>
<comment type="caution">
    <text evidence="1">The sequence shown here is derived from an EMBL/GenBank/DDBJ whole genome shotgun (WGS) entry which is preliminary data.</text>
</comment>
<name>A0ABS8FDM1_9FIRM</name>
<evidence type="ECO:0000313" key="2">
    <source>
        <dbReference type="Proteomes" id="UP001199236"/>
    </source>
</evidence>
<dbReference type="InterPro" id="IPR014202">
    <property type="entry name" value="Spore_II_R"/>
</dbReference>
<dbReference type="Proteomes" id="UP001199236">
    <property type="component" value="Unassembled WGS sequence"/>
</dbReference>
<accession>A0ABS8FDM1</accession>
<dbReference type="Pfam" id="PF09551">
    <property type="entry name" value="Spore_II_R"/>
    <property type="match status" value="1"/>
</dbReference>
<proteinExistence type="predicted"/>
<organism evidence="1 2">
    <name type="scientific">Faecalibacterium hominis</name>
    <name type="common">ex Afrizal et al. 2022</name>
    <dbReference type="NCBI Taxonomy" id="2881265"/>
    <lineage>
        <taxon>Bacteria</taxon>
        <taxon>Bacillati</taxon>
        <taxon>Bacillota</taxon>
        <taxon>Clostridia</taxon>
        <taxon>Eubacteriales</taxon>
        <taxon>Oscillospiraceae</taxon>
        <taxon>Faecalibacterium</taxon>
    </lineage>
</organism>
<dbReference type="RefSeq" id="WP_227622296.1">
    <property type="nucleotide sequence ID" value="NZ_JAJEQO010000004.1"/>
</dbReference>
<keyword evidence="2" id="KW-1185">Reference proteome</keyword>